<evidence type="ECO:0000313" key="1">
    <source>
        <dbReference type="EMBL" id="PPB79364.1"/>
    </source>
</evidence>
<accession>A0A2S5JCY3</accession>
<dbReference type="EMBL" id="PRDS01000023">
    <property type="protein sequence ID" value="PPB79364.1"/>
    <property type="molecule type" value="Genomic_DNA"/>
</dbReference>
<protein>
    <submittedName>
        <fullName evidence="1">Uncharacterized protein</fullName>
    </submittedName>
</protein>
<organism evidence="1 2">
    <name type="scientific">Albidovulum inexpectatum</name>
    <dbReference type="NCBI Taxonomy" id="196587"/>
    <lineage>
        <taxon>Bacteria</taxon>
        <taxon>Pseudomonadati</taxon>
        <taxon>Pseudomonadota</taxon>
        <taxon>Alphaproteobacteria</taxon>
        <taxon>Rhodobacterales</taxon>
        <taxon>Paracoccaceae</taxon>
        <taxon>Albidovulum</taxon>
    </lineage>
</organism>
<feature type="non-terminal residue" evidence="1">
    <location>
        <position position="1"/>
    </location>
</feature>
<dbReference type="Proteomes" id="UP000239736">
    <property type="component" value="Unassembled WGS sequence"/>
</dbReference>
<keyword evidence="2" id="KW-1185">Reference proteome</keyword>
<proteinExistence type="predicted"/>
<evidence type="ECO:0000313" key="2">
    <source>
        <dbReference type="Proteomes" id="UP000239736"/>
    </source>
</evidence>
<name>A0A2S5JCY3_9RHOB</name>
<comment type="caution">
    <text evidence="1">The sequence shown here is derived from an EMBL/GenBank/DDBJ whole genome shotgun (WGS) entry which is preliminary data.</text>
</comment>
<gene>
    <name evidence="1" type="ORF">LV82_02972</name>
</gene>
<reference evidence="1 2" key="1">
    <citation type="submission" date="2018-01" db="EMBL/GenBank/DDBJ databases">
        <title>Genomic Encyclopedia of Archaeal and Bacterial Type Strains, Phase II (KMG-II): from individual species to whole genera.</title>
        <authorList>
            <person name="Goeker M."/>
        </authorList>
    </citation>
    <scope>NUCLEOTIDE SEQUENCE [LARGE SCALE GENOMIC DNA]</scope>
    <source>
        <strain evidence="1 2">DSM 12048</strain>
    </source>
</reference>
<sequence>IDLSAVSAITNLADLMANHIAQVGADVVIDDQAGNTITLTGVNLANLDASDFVF</sequence>
<dbReference type="AlphaFoldDB" id="A0A2S5JCY3"/>